<feature type="region of interest" description="Disordered" evidence="2">
    <location>
        <begin position="125"/>
        <end position="170"/>
    </location>
</feature>
<reference evidence="3" key="1">
    <citation type="submission" date="2021-02" db="EMBL/GenBank/DDBJ databases">
        <authorList>
            <person name="Dougan E. K."/>
            <person name="Rhodes N."/>
            <person name="Thang M."/>
            <person name="Chan C."/>
        </authorList>
    </citation>
    <scope>NUCLEOTIDE SEQUENCE</scope>
</reference>
<organism evidence="3 4">
    <name type="scientific">Symbiodinium pilosum</name>
    <name type="common">Dinoflagellate</name>
    <dbReference type="NCBI Taxonomy" id="2952"/>
    <lineage>
        <taxon>Eukaryota</taxon>
        <taxon>Sar</taxon>
        <taxon>Alveolata</taxon>
        <taxon>Dinophyceae</taxon>
        <taxon>Suessiales</taxon>
        <taxon>Symbiodiniaceae</taxon>
        <taxon>Symbiodinium</taxon>
    </lineage>
</organism>
<gene>
    <name evidence="3" type="ORF">SPIL2461_LOCUS15522</name>
</gene>
<feature type="coiled-coil region" evidence="1">
    <location>
        <begin position="230"/>
        <end position="289"/>
    </location>
</feature>
<protein>
    <submittedName>
        <fullName evidence="3">Uncharacterized protein</fullName>
    </submittedName>
</protein>
<dbReference type="OrthoDB" id="434566at2759"/>
<name>A0A812UTA7_SYMPI</name>
<keyword evidence="1" id="KW-0175">Coiled coil</keyword>
<accession>A0A812UTA7</accession>
<proteinExistence type="predicted"/>
<dbReference type="AlphaFoldDB" id="A0A812UTA7"/>
<comment type="caution">
    <text evidence="3">The sequence shown here is derived from an EMBL/GenBank/DDBJ whole genome shotgun (WGS) entry which is preliminary data.</text>
</comment>
<dbReference type="EMBL" id="CAJNIZ010038302">
    <property type="protein sequence ID" value="CAE7577070.1"/>
    <property type="molecule type" value="Genomic_DNA"/>
</dbReference>
<evidence type="ECO:0000313" key="3">
    <source>
        <dbReference type="EMBL" id="CAE7577070.1"/>
    </source>
</evidence>
<evidence type="ECO:0000313" key="4">
    <source>
        <dbReference type="Proteomes" id="UP000649617"/>
    </source>
</evidence>
<keyword evidence="4" id="KW-1185">Reference proteome</keyword>
<evidence type="ECO:0000256" key="1">
    <source>
        <dbReference type="SAM" id="Coils"/>
    </source>
</evidence>
<sequence>MLYFWDDRDGSDFAGWWFGPKVGGDQVWAYQPCEDQTPPESGWKVPYDGPVDKTFTVTAKKEKEKKEVKETKEGNELEGGEALQAYPMWYGMPGMPYLDPHAAERHMQEYARLHQEEAKRRLEMEFQRQKAEEQRRKEAERKRKEEARKRQEEIRKKKEEEMKRQKELQEQRIKEGKAVFMVRKVIQKVAAATPENLEALEKELEECLKDHLEDTGSQKDHMKSESDKCLEQARKRIEILNEAKRKAQEKKEADEKKRQELEAKAKELLAELSTLLDAAEKGVEHLKEVCAPLEQGDQQSQEEVDSCASLVEVAGAETKSLVKTCMDFLVRHGPDMKDPPSAGVVGTSEIKQLMTKCLSRINECTKLSDALLAASRDVQLAVSRRATASRETNLQKAGQRFEKHYGTYCLLDLSTRTSFRSMMWMGTSCYPRRRMGRIRACQGLEQILHPNPYLRCSPSPQLSSS</sequence>
<evidence type="ECO:0000256" key="2">
    <source>
        <dbReference type="SAM" id="MobiDB-lite"/>
    </source>
</evidence>
<dbReference type="Proteomes" id="UP000649617">
    <property type="component" value="Unassembled WGS sequence"/>
</dbReference>